<feature type="signal peptide" evidence="1">
    <location>
        <begin position="1"/>
        <end position="19"/>
    </location>
</feature>
<gene>
    <name evidence="2" type="ORF">BW737_004160</name>
</gene>
<reference evidence="2 3" key="1">
    <citation type="submission" date="2017-10" db="EMBL/GenBank/DDBJ databases">
        <title>Draft genome sequence of cellulolytic Actinomyces sp CtC72 isolated from cattle rumen fluid.</title>
        <authorList>
            <person name="Joshi A.J."/>
            <person name="Vasudevan G."/>
            <person name="Lanjekar V.B."/>
            <person name="Hivarkar S."/>
            <person name="Engineer A."/>
            <person name="Pore S.D."/>
            <person name="Dhakephalkar P.K."/>
            <person name="Dagar S."/>
        </authorList>
    </citation>
    <scope>NUCLEOTIDE SEQUENCE [LARGE SCALE GENOMIC DNA]</scope>
    <source>
        <strain evidence="3">CtC72</strain>
    </source>
</reference>
<protein>
    <recommendedName>
        <fullName evidence="4">Prokaryotic membrane lipoprotein lipid attachment site profile</fullName>
    </recommendedName>
</protein>
<organism evidence="2 3">
    <name type="scientific">Actinomyces ruminis</name>
    <dbReference type="NCBI Taxonomy" id="1937003"/>
    <lineage>
        <taxon>Bacteria</taxon>
        <taxon>Bacillati</taxon>
        <taxon>Actinomycetota</taxon>
        <taxon>Actinomycetes</taxon>
        <taxon>Actinomycetales</taxon>
        <taxon>Actinomycetaceae</taxon>
        <taxon>Actinomyces</taxon>
    </lineage>
</organism>
<evidence type="ECO:0000313" key="2">
    <source>
        <dbReference type="EMBL" id="PHP53183.1"/>
    </source>
</evidence>
<dbReference type="RefSeq" id="WP_086615079.1">
    <property type="nucleotide sequence ID" value="NZ_MTPX02000028.1"/>
</dbReference>
<accession>A0ABX4MCN3</accession>
<evidence type="ECO:0000256" key="1">
    <source>
        <dbReference type="SAM" id="SignalP"/>
    </source>
</evidence>
<dbReference type="Proteomes" id="UP000194577">
    <property type="component" value="Unassembled WGS sequence"/>
</dbReference>
<keyword evidence="3" id="KW-1185">Reference proteome</keyword>
<comment type="caution">
    <text evidence="2">The sequence shown here is derived from an EMBL/GenBank/DDBJ whole genome shotgun (WGS) entry which is preliminary data.</text>
</comment>
<dbReference type="EMBL" id="MTPX02000028">
    <property type="protein sequence ID" value="PHP53183.1"/>
    <property type="molecule type" value="Genomic_DNA"/>
</dbReference>
<dbReference type="PROSITE" id="PS51257">
    <property type="entry name" value="PROKAR_LIPOPROTEIN"/>
    <property type="match status" value="1"/>
</dbReference>
<evidence type="ECO:0008006" key="4">
    <source>
        <dbReference type="Google" id="ProtNLM"/>
    </source>
</evidence>
<proteinExistence type="predicted"/>
<feature type="chain" id="PRO_5046955222" description="Prokaryotic membrane lipoprotein lipid attachment site profile" evidence="1">
    <location>
        <begin position="20"/>
        <end position="235"/>
    </location>
</feature>
<sequence>MTRSTRLATLAATGLTAVALTASMSACSSGSDSDDTAATASVSATAAVASSASATPTEDATAMSYTPIEVPETELVIPVPADWQVLTESDAADEELVSSTATATGQSTDTIISTLQNTSLYILDTTELTGSMTVTVRPVGTGLSTENDFAETIGSMYPDNDDISTELGDYTTTTTEAGAEAVIQTYSVNVDSTGEVAHATVVEFTAPDTRTVAVHVGTSSAELNQEIIDGVLGSA</sequence>
<name>A0ABX4MCN3_9ACTO</name>
<evidence type="ECO:0000313" key="3">
    <source>
        <dbReference type="Proteomes" id="UP000194577"/>
    </source>
</evidence>
<keyword evidence="1" id="KW-0732">Signal</keyword>